<dbReference type="PANTHER" id="PTHR45745">
    <property type="entry name" value="PHOSPHOMANNOMUTASE 45A"/>
    <property type="match status" value="1"/>
</dbReference>
<accession>A0A7W8J7I0</accession>
<evidence type="ECO:0000256" key="1">
    <source>
        <dbReference type="ARBA" id="ARBA00001946"/>
    </source>
</evidence>
<feature type="domain" description="Alpha-D-phosphohexomutase C-terminal" evidence="8">
    <location>
        <begin position="498"/>
        <end position="548"/>
    </location>
</feature>
<dbReference type="Pfam" id="PF02878">
    <property type="entry name" value="PGM_PMM_I"/>
    <property type="match status" value="1"/>
</dbReference>
<evidence type="ECO:0000256" key="7">
    <source>
        <dbReference type="RuleBase" id="RU004326"/>
    </source>
</evidence>
<dbReference type="NCBIfam" id="TIGR01132">
    <property type="entry name" value="pgm"/>
    <property type="match status" value="1"/>
</dbReference>
<comment type="similarity">
    <text evidence="2 7">Belongs to the phosphohexose mutase family.</text>
</comment>
<dbReference type="InterPro" id="IPR005846">
    <property type="entry name" value="A-D-PHexomutase_a/b/a-III"/>
</dbReference>
<dbReference type="PROSITE" id="PS00710">
    <property type="entry name" value="PGM_PMM"/>
    <property type="match status" value="1"/>
</dbReference>
<evidence type="ECO:0000313" key="12">
    <source>
        <dbReference type="EMBL" id="MBB5344034.1"/>
    </source>
</evidence>
<dbReference type="GO" id="GO:0004614">
    <property type="term" value="F:phosphoglucomutase activity"/>
    <property type="evidence" value="ECO:0007669"/>
    <property type="project" value="UniProtKB-EC"/>
</dbReference>
<keyword evidence="5 7" id="KW-0460">Magnesium</keyword>
<dbReference type="Pfam" id="PF02879">
    <property type="entry name" value="PGM_PMM_II"/>
    <property type="match status" value="1"/>
</dbReference>
<feature type="domain" description="Alpha-D-phosphohexomutase alpha/beta/alpha" evidence="9">
    <location>
        <begin position="45"/>
        <end position="185"/>
    </location>
</feature>
<comment type="cofactor">
    <cofactor evidence="1">
        <name>Mg(2+)</name>
        <dbReference type="ChEBI" id="CHEBI:18420"/>
    </cofactor>
</comment>
<dbReference type="GO" id="GO:0008973">
    <property type="term" value="F:phosphopentomutase activity"/>
    <property type="evidence" value="ECO:0007669"/>
    <property type="project" value="TreeGrafter"/>
</dbReference>
<dbReference type="SUPFAM" id="SSF55957">
    <property type="entry name" value="Phosphoglucomutase, C-terminal domain"/>
    <property type="match status" value="1"/>
</dbReference>
<dbReference type="Pfam" id="PF00408">
    <property type="entry name" value="PGM_PMM_IV"/>
    <property type="match status" value="1"/>
</dbReference>
<dbReference type="CDD" id="cd05801">
    <property type="entry name" value="PGM_like3"/>
    <property type="match status" value="1"/>
</dbReference>
<dbReference type="InterPro" id="IPR036900">
    <property type="entry name" value="A-D-PHexomutase_C_sf"/>
</dbReference>
<dbReference type="Gene3D" id="3.40.120.10">
    <property type="entry name" value="Alpha-D-Glucose-1,6-Bisphosphate, subunit A, domain 3"/>
    <property type="match status" value="3"/>
</dbReference>
<evidence type="ECO:0000256" key="5">
    <source>
        <dbReference type="ARBA" id="ARBA00022842"/>
    </source>
</evidence>
<dbReference type="InterPro" id="IPR016055">
    <property type="entry name" value="A-D-PHexomutase_a/b/a-I/II/III"/>
</dbReference>
<dbReference type="InterPro" id="IPR005844">
    <property type="entry name" value="A-D-PHexomutase_a/b/a-I"/>
</dbReference>
<comment type="caution">
    <text evidence="12">The sequence shown here is derived from an EMBL/GenBank/DDBJ whole genome shotgun (WGS) entry which is preliminary data.</text>
</comment>
<feature type="domain" description="Alpha-D-phosphohexomutase alpha/beta/alpha" evidence="11">
    <location>
        <begin position="334"/>
        <end position="454"/>
    </location>
</feature>
<evidence type="ECO:0000259" key="10">
    <source>
        <dbReference type="Pfam" id="PF02879"/>
    </source>
</evidence>
<evidence type="ECO:0000259" key="11">
    <source>
        <dbReference type="Pfam" id="PF02880"/>
    </source>
</evidence>
<gene>
    <name evidence="12" type="ORF">HDF10_002013</name>
</gene>
<sequence length="558" mass="60459">MSTNPTQTPNQPGQPPLPANLVNLSRLITAYYTLHPDPTLPAQRVAFGTSGHRGSAFNTAFNEDHIAAITQAIVDYRRDQNTTGPLFLAQDTHALSEPAFATALEVLAANNIDVMVDTDLAYTPTPALSHAVLTYNATHKDHQADGIVITPSHNPPEDGGFKYNPPNGGPADTTATKWIENRANDIIAAGLTGARGSNSQIKKIPYTQALNAPTTHRHDYITSYVDDLANVIDFEVLAGTTLKLAVDPLGGAGVHYWPRIADKYHLPLQILNPNVDATFRFMTTDWDGRIRMDCSSPYAMASMIANKEKYDVAFAADTDHDRHGIVTRTTGLLNPNHYLAVCIQYLFTNRPQWSAKVGIGKTLVSSSIIDRVAKGLNRPMLEVPVGFKWFVDGLIDGSLGFVGEESAGSTFLRRNGQVWTTDKDGLIPGLLAAEMTARTGKDPGQFYAELTEKYGNPVYERIDAAATKDQKAKLAKLSPQQVTANQLAGEPITAILTEAPGNHAPIGGLKVTTEDGWFAARPSGTEDVYKIYAESFKGKDHLKQIQTEAQALVTAAIS</sequence>
<dbReference type="Pfam" id="PF02880">
    <property type="entry name" value="PGM_PMM_III"/>
    <property type="match status" value="1"/>
</dbReference>
<dbReference type="GO" id="GO:0006166">
    <property type="term" value="P:purine ribonucleoside salvage"/>
    <property type="evidence" value="ECO:0007669"/>
    <property type="project" value="TreeGrafter"/>
</dbReference>
<dbReference type="InterPro" id="IPR016066">
    <property type="entry name" value="A-D-PHexomutase_CS"/>
</dbReference>
<evidence type="ECO:0000256" key="4">
    <source>
        <dbReference type="ARBA" id="ARBA00022723"/>
    </source>
</evidence>
<organism evidence="12 13">
    <name type="scientific">Tunturiibacter lichenicola</name>
    <dbReference type="NCBI Taxonomy" id="2051959"/>
    <lineage>
        <taxon>Bacteria</taxon>
        <taxon>Pseudomonadati</taxon>
        <taxon>Acidobacteriota</taxon>
        <taxon>Terriglobia</taxon>
        <taxon>Terriglobales</taxon>
        <taxon>Acidobacteriaceae</taxon>
        <taxon>Tunturiibacter</taxon>
    </lineage>
</organism>
<evidence type="ECO:0000256" key="2">
    <source>
        <dbReference type="ARBA" id="ARBA00010231"/>
    </source>
</evidence>
<dbReference type="Proteomes" id="UP000569092">
    <property type="component" value="Unassembled WGS sequence"/>
</dbReference>
<dbReference type="EC" id="5.4.2.2" evidence="12"/>
<dbReference type="PRINTS" id="PR00509">
    <property type="entry name" value="PGMPMM"/>
</dbReference>
<dbReference type="SUPFAM" id="SSF53738">
    <property type="entry name" value="Phosphoglucomutase, first 3 domains"/>
    <property type="match status" value="3"/>
</dbReference>
<dbReference type="InterPro" id="IPR005845">
    <property type="entry name" value="A-D-PHexomutase_a/b/a-II"/>
</dbReference>
<dbReference type="GO" id="GO:0000287">
    <property type="term" value="F:magnesium ion binding"/>
    <property type="evidence" value="ECO:0007669"/>
    <property type="project" value="InterPro"/>
</dbReference>
<dbReference type="Gene3D" id="3.30.310.50">
    <property type="entry name" value="Alpha-D-phosphohexomutase, C-terminal domain"/>
    <property type="match status" value="1"/>
</dbReference>
<evidence type="ECO:0000256" key="6">
    <source>
        <dbReference type="ARBA" id="ARBA00023235"/>
    </source>
</evidence>
<protein>
    <submittedName>
        <fullName evidence="12">Phosphoglucomutase</fullName>
        <ecNumber evidence="12">5.4.2.2</ecNumber>
    </submittedName>
</protein>
<reference evidence="12 13" key="1">
    <citation type="submission" date="2020-08" db="EMBL/GenBank/DDBJ databases">
        <title>Genomic Encyclopedia of Type Strains, Phase IV (KMG-V): Genome sequencing to study the core and pangenomes of soil and plant-associated prokaryotes.</title>
        <authorList>
            <person name="Whitman W."/>
        </authorList>
    </citation>
    <scope>NUCLEOTIDE SEQUENCE [LARGE SCALE GENOMIC DNA]</scope>
    <source>
        <strain evidence="12 13">M8US30</strain>
    </source>
</reference>
<evidence type="ECO:0000259" key="9">
    <source>
        <dbReference type="Pfam" id="PF02878"/>
    </source>
</evidence>
<dbReference type="PANTHER" id="PTHR45745:SF1">
    <property type="entry name" value="PHOSPHOGLUCOMUTASE 2B-RELATED"/>
    <property type="match status" value="1"/>
</dbReference>
<feature type="domain" description="Alpha-D-phosphohexomutase alpha/beta/alpha" evidence="10">
    <location>
        <begin position="223"/>
        <end position="327"/>
    </location>
</feature>
<evidence type="ECO:0000259" key="8">
    <source>
        <dbReference type="Pfam" id="PF00408"/>
    </source>
</evidence>
<evidence type="ECO:0000313" key="13">
    <source>
        <dbReference type="Proteomes" id="UP000569092"/>
    </source>
</evidence>
<keyword evidence="6 12" id="KW-0413">Isomerase</keyword>
<dbReference type="InterPro" id="IPR005841">
    <property type="entry name" value="Alpha-D-phosphohexomutase_SF"/>
</dbReference>
<proteinExistence type="inferred from homology"/>
<dbReference type="InterPro" id="IPR005843">
    <property type="entry name" value="A-D-PHexomutase_C"/>
</dbReference>
<keyword evidence="4 7" id="KW-0479">Metal-binding</keyword>
<dbReference type="AlphaFoldDB" id="A0A7W8J7I0"/>
<dbReference type="GO" id="GO:0005975">
    <property type="term" value="P:carbohydrate metabolic process"/>
    <property type="evidence" value="ECO:0007669"/>
    <property type="project" value="InterPro"/>
</dbReference>
<dbReference type="InterPro" id="IPR005852">
    <property type="entry name" value="PGM_a-D-Glc-sp"/>
</dbReference>
<evidence type="ECO:0000256" key="3">
    <source>
        <dbReference type="ARBA" id="ARBA00022553"/>
    </source>
</evidence>
<name>A0A7W8J7I0_9BACT</name>
<keyword evidence="3" id="KW-0597">Phosphoprotein</keyword>
<dbReference type="EMBL" id="JACHDZ010000003">
    <property type="protein sequence ID" value="MBB5344034.1"/>
    <property type="molecule type" value="Genomic_DNA"/>
</dbReference>